<organism evidence="2 3">
    <name type="scientific">Colwellia echini</name>
    <dbReference type="NCBI Taxonomy" id="1982103"/>
    <lineage>
        <taxon>Bacteria</taxon>
        <taxon>Pseudomonadati</taxon>
        <taxon>Pseudomonadota</taxon>
        <taxon>Gammaproteobacteria</taxon>
        <taxon>Alteromonadales</taxon>
        <taxon>Colwelliaceae</taxon>
        <taxon>Colwellia</taxon>
    </lineage>
</organism>
<name>A0ABY3N0P5_9GAMM</name>
<dbReference type="RefSeq" id="WP_101343165.1">
    <property type="nucleotide sequence ID" value="NZ_PJAI02000001.1"/>
</dbReference>
<protein>
    <recommendedName>
        <fullName evidence="4">Beta-lactamase-inhibitor-like PepSY-like domain-containing protein</fullName>
    </recommendedName>
</protein>
<keyword evidence="1" id="KW-0732">Signal</keyword>
<dbReference type="SUPFAM" id="SSF160574">
    <property type="entry name" value="BT0923-like"/>
    <property type="match status" value="1"/>
</dbReference>
<feature type="signal peptide" evidence="1">
    <location>
        <begin position="1"/>
        <end position="22"/>
    </location>
</feature>
<evidence type="ECO:0000256" key="1">
    <source>
        <dbReference type="SAM" id="SignalP"/>
    </source>
</evidence>
<evidence type="ECO:0008006" key="4">
    <source>
        <dbReference type="Google" id="ProtNLM"/>
    </source>
</evidence>
<evidence type="ECO:0000313" key="3">
    <source>
        <dbReference type="Proteomes" id="UP000815846"/>
    </source>
</evidence>
<comment type="caution">
    <text evidence="2">The sequence shown here is derived from an EMBL/GenBank/DDBJ whole genome shotgun (WGS) entry which is preliminary data.</text>
</comment>
<evidence type="ECO:0000313" key="2">
    <source>
        <dbReference type="EMBL" id="TYK67015.1"/>
    </source>
</evidence>
<dbReference type="EMBL" id="PJAI02000001">
    <property type="protein sequence ID" value="TYK67015.1"/>
    <property type="molecule type" value="Genomic_DNA"/>
</dbReference>
<keyword evidence="3" id="KW-1185">Reference proteome</keyword>
<reference evidence="2 3" key="1">
    <citation type="submission" date="2019-08" db="EMBL/GenBank/DDBJ databases">
        <title>Microbe sample from Colwellia echini.</title>
        <authorList>
            <person name="Christiansen L."/>
            <person name="Pathiraja D."/>
            <person name="Schultz-Johansen M."/>
            <person name="Choi I.-G."/>
            <person name="Stougaard P."/>
        </authorList>
    </citation>
    <scope>NUCLEOTIDE SEQUENCE [LARGE SCALE GENOMIC DNA]</scope>
    <source>
        <strain evidence="2 3">A3</strain>
    </source>
</reference>
<accession>A0ABY3N0P5</accession>
<dbReference type="Proteomes" id="UP000815846">
    <property type="component" value="Unassembled WGS sequence"/>
</dbReference>
<gene>
    <name evidence="2" type="ORF">CWS31_000280</name>
</gene>
<feature type="chain" id="PRO_5047311501" description="Beta-lactamase-inhibitor-like PepSY-like domain-containing protein" evidence="1">
    <location>
        <begin position="23"/>
        <end position="170"/>
    </location>
</feature>
<proteinExistence type="predicted"/>
<sequence>MNKNIITVLLGLLLSTSTLVNAGDNKIGASLNQKQELALVEIPASAMATILENHPDFIAQEAEMELKHGKTYLDIEGIGQTGKEIEFDMLLKDGTWQIVEIQRDLVILQCPEMVLNVLPDISPQRIIESDQTNGIVIYEFYTVDENNKEGKYEVKVENNQAVLLTKEWTH</sequence>